<evidence type="ECO:0000313" key="3">
    <source>
        <dbReference type="Proteomes" id="UP000800039"/>
    </source>
</evidence>
<name>A0A9P4GSS8_9PLEO</name>
<reference evidence="2" key="1">
    <citation type="submission" date="2020-01" db="EMBL/GenBank/DDBJ databases">
        <authorList>
            <consortium name="DOE Joint Genome Institute"/>
            <person name="Haridas S."/>
            <person name="Albert R."/>
            <person name="Binder M."/>
            <person name="Bloem J."/>
            <person name="Labutti K."/>
            <person name="Salamov A."/>
            <person name="Andreopoulos B."/>
            <person name="Baker S.E."/>
            <person name="Barry K."/>
            <person name="Bills G."/>
            <person name="Bluhm B.H."/>
            <person name="Cannon C."/>
            <person name="Castanera R."/>
            <person name="Culley D.E."/>
            <person name="Daum C."/>
            <person name="Ezra D."/>
            <person name="Gonzalez J.B."/>
            <person name="Henrissat B."/>
            <person name="Kuo A."/>
            <person name="Liang C."/>
            <person name="Lipzen A."/>
            <person name="Lutzoni F."/>
            <person name="Magnuson J."/>
            <person name="Mondo S."/>
            <person name="Nolan M."/>
            <person name="Ohm R."/>
            <person name="Pangilinan J."/>
            <person name="Park H.-J."/>
            <person name="Ramirez L."/>
            <person name="Alfaro M."/>
            <person name="Sun H."/>
            <person name="Tritt A."/>
            <person name="Yoshinaga Y."/>
            <person name="Zwiers L.-H."/>
            <person name="Turgeon B.G."/>
            <person name="Goodwin S.B."/>
            <person name="Spatafora J.W."/>
            <person name="Crous P.W."/>
            <person name="Grigoriev I.V."/>
        </authorList>
    </citation>
    <scope>NUCLEOTIDE SEQUENCE</scope>
    <source>
        <strain evidence="2">CBS 394.84</strain>
    </source>
</reference>
<protein>
    <submittedName>
        <fullName evidence="2">Uncharacterized protein</fullName>
    </submittedName>
</protein>
<feature type="compositionally biased region" description="Polar residues" evidence="1">
    <location>
        <begin position="256"/>
        <end position="270"/>
    </location>
</feature>
<evidence type="ECO:0000313" key="2">
    <source>
        <dbReference type="EMBL" id="KAF1850859.1"/>
    </source>
</evidence>
<dbReference type="OrthoDB" id="3670233at2759"/>
<evidence type="ECO:0000256" key="1">
    <source>
        <dbReference type="SAM" id="MobiDB-lite"/>
    </source>
</evidence>
<feature type="compositionally biased region" description="Low complexity" evidence="1">
    <location>
        <begin position="244"/>
        <end position="254"/>
    </location>
</feature>
<feature type="compositionally biased region" description="Polar residues" evidence="1">
    <location>
        <begin position="501"/>
        <end position="519"/>
    </location>
</feature>
<feature type="compositionally biased region" description="Low complexity" evidence="1">
    <location>
        <begin position="523"/>
        <end position="534"/>
    </location>
</feature>
<dbReference type="GeneID" id="63848789"/>
<dbReference type="RefSeq" id="XP_040793422.1">
    <property type="nucleotide sequence ID" value="XM_040931537.1"/>
</dbReference>
<keyword evidence="3" id="KW-1185">Reference proteome</keyword>
<gene>
    <name evidence="2" type="ORF">K460DRAFT_350860</name>
</gene>
<organism evidence="2 3">
    <name type="scientific">Cucurbitaria berberidis CBS 394.84</name>
    <dbReference type="NCBI Taxonomy" id="1168544"/>
    <lineage>
        <taxon>Eukaryota</taxon>
        <taxon>Fungi</taxon>
        <taxon>Dikarya</taxon>
        <taxon>Ascomycota</taxon>
        <taxon>Pezizomycotina</taxon>
        <taxon>Dothideomycetes</taxon>
        <taxon>Pleosporomycetidae</taxon>
        <taxon>Pleosporales</taxon>
        <taxon>Pleosporineae</taxon>
        <taxon>Cucurbitariaceae</taxon>
        <taxon>Cucurbitaria</taxon>
    </lineage>
</organism>
<comment type="caution">
    <text evidence="2">The sequence shown here is derived from an EMBL/GenBank/DDBJ whole genome shotgun (WGS) entry which is preliminary data.</text>
</comment>
<feature type="region of interest" description="Disordered" evidence="1">
    <location>
        <begin position="501"/>
        <end position="534"/>
    </location>
</feature>
<feature type="region of interest" description="Disordered" evidence="1">
    <location>
        <begin position="229"/>
        <end position="270"/>
    </location>
</feature>
<dbReference type="AlphaFoldDB" id="A0A9P4GSS8"/>
<proteinExistence type="predicted"/>
<dbReference type="EMBL" id="ML976614">
    <property type="protein sequence ID" value="KAF1850859.1"/>
    <property type="molecule type" value="Genomic_DNA"/>
</dbReference>
<dbReference type="Proteomes" id="UP000800039">
    <property type="component" value="Unassembled WGS sequence"/>
</dbReference>
<accession>A0A9P4GSS8</accession>
<sequence>MARITTITGLLKKYASDAISAHGYLWRCVVDFEVEGPNAVYTRITSRSKASGRKAARKIALYKALSLIKKDLKKPESLSLTLKRTSTESTESPPPLHDIFPILRMAVQVADIDVLVAHIDFPRSHMPLPLEDAIEPSRILDLDYLQKLLISSMLQHKVQLNRPATRSLSCAVEHFVAVSKKSDPEAKVECVGRELCSRLGVKATAETLQALKAIVVDWASKTEKVQQQIDAARQQNDMDKMNTEETTTDQTAATNPAGQQNQDSQASTSALPSANMLDQEMLSGEDVEKLRPITSPYLRLICVTDSDRCDAVIKFYQTLKAMNPRPFEQCVCRLSGDEVFEMAQQMELRILMRIHQQIIQGRLTLTRAAIINEYHTLQAKKCEEYMIRSTFYRGVKKFHLLARKMMKQARRKVQPMISKSFGFFLKTVSRWGKRISVTCPPPAVPAVSIEIDMEDAEAEDKANFFRPSQATFLSAQYLNAFPSLSSMAASLSQLQATFSANPQAGPVNNSQGHNNSNPAITMPQPSQAPEPQGQAQAQATVMNTSETLTQNDLAQLQQPMSQTPAALTISSEIRSEIIVDFYDTFVNANTKIPRLNQGLENELLKDLMLAGSAPFWNDFVPLSAEQLANMAKKFEDVVVQELQKKIGSKTVAQAKQDMEYRKLASKLGISSKAKGIERFATEVQNLREGEKSQP</sequence>